<dbReference type="Pfam" id="PF06749">
    <property type="entry name" value="DUF1218"/>
    <property type="match status" value="1"/>
</dbReference>
<feature type="transmembrane region" description="Helical" evidence="7">
    <location>
        <begin position="56"/>
        <end position="77"/>
    </location>
</feature>
<dbReference type="STRING" id="180498.A0A067JMA9"/>
<evidence type="ECO:0000256" key="5">
    <source>
        <dbReference type="ARBA" id="ARBA00023136"/>
    </source>
</evidence>
<evidence type="ECO:0000256" key="3">
    <source>
        <dbReference type="ARBA" id="ARBA00022729"/>
    </source>
</evidence>
<keyword evidence="3" id="KW-0732">Signal</keyword>
<dbReference type="EMBL" id="KK914999">
    <property type="protein sequence ID" value="KDP25027.1"/>
    <property type="molecule type" value="Genomic_DNA"/>
</dbReference>
<evidence type="ECO:0000313" key="9">
    <source>
        <dbReference type="Proteomes" id="UP000027138"/>
    </source>
</evidence>
<reference evidence="8 9" key="1">
    <citation type="journal article" date="2014" name="PLoS ONE">
        <title>Global Analysis of Gene Expression Profiles in Physic Nut (Jatropha curcas L.) Seedlings Exposed to Salt Stress.</title>
        <authorList>
            <person name="Zhang L."/>
            <person name="Zhang C."/>
            <person name="Wu P."/>
            <person name="Chen Y."/>
            <person name="Li M."/>
            <person name="Jiang H."/>
            <person name="Wu G."/>
        </authorList>
    </citation>
    <scope>NUCLEOTIDE SEQUENCE [LARGE SCALE GENOMIC DNA]</scope>
    <source>
        <strain evidence="9">cv. GZQX0401</strain>
        <tissue evidence="8">Young leaves</tissue>
    </source>
</reference>
<dbReference type="Proteomes" id="UP000027138">
    <property type="component" value="Unassembled WGS sequence"/>
</dbReference>
<dbReference type="InterPro" id="IPR052222">
    <property type="entry name" value="DESIGUAL"/>
</dbReference>
<evidence type="ECO:0000313" key="8">
    <source>
        <dbReference type="EMBL" id="KDP25027.1"/>
    </source>
</evidence>
<keyword evidence="5 7" id="KW-0472">Membrane</keyword>
<comment type="subcellular location">
    <subcellularLocation>
        <location evidence="1">Endomembrane system</location>
        <topology evidence="1">Multi-pass membrane protein</topology>
    </subcellularLocation>
</comment>
<keyword evidence="2 7" id="KW-0812">Transmembrane</keyword>
<dbReference type="GO" id="GO:0012505">
    <property type="term" value="C:endomembrane system"/>
    <property type="evidence" value="ECO:0007669"/>
    <property type="project" value="UniProtKB-SubCell"/>
</dbReference>
<comment type="similarity">
    <text evidence="6">Belongs to the DESIGUAL family.</text>
</comment>
<feature type="transmembrane region" description="Helical" evidence="7">
    <location>
        <begin position="144"/>
        <end position="165"/>
    </location>
</feature>
<sequence>MANIVSIRRAAITVAALGAKAFVFGILAERYKPASGKAVISNGLVTCDYPSDPSPIFGFLSIAFLAASAIGAFFSIFHPYKGKDVPPRALFHSTTMVIFFQIAIWMTMLAEGMLLWATITELMHLTRNVHHNLNTTCPTAKTGLFGGAAFMALNASLFWLVCLMLTDNARDDYSQVTGNDEKEQSKI</sequence>
<dbReference type="AlphaFoldDB" id="A0A067JMA9"/>
<accession>A0A067JMA9</accession>
<dbReference type="OrthoDB" id="849825at2759"/>
<dbReference type="InterPro" id="IPR009606">
    <property type="entry name" value="DEAL/Modifying_wall_lignin1/2"/>
</dbReference>
<evidence type="ECO:0000256" key="7">
    <source>
        <dbReference type="SAM" id="Phobius"/>
    </source>
</evidence>
<dbReference type="PANTHER" id="PTHR31769">
    <property type="entry name" value="OS07G0462200 PROTEIN-RELATED"/>
    <property type="match status" value="1"/>
</dbReference>
<protein>
    <submittedName>
        <fullName evidence="8">Uncharacterized protein</fullName>
    </submittedName>
</protein>
<keyword evidence="4 7" id="KW-1133">Transmembrane helix</keyword>
<evidence type="ECO:0000256" key="1">
    <source>
        <dbReference type="ARBA" id="ARBA00004127"/>
    </source>
</evidence>
<organism evidence="8 9">
    <name type="scientific">Jatropha curcas</name>
    <name type="common">Barbados nut</name>
    <dbReference type="NCBI Taxonomy" id="180498"/>
    <lineage>
        <taxon>Eukaryota</taxon>
        <taxon>Viridiplantae</taxon>
        <taxon>Streptophyta</taxon>
        <taxon>Embryophyta</taxon>
        <taxon>Tracheophyta</taxon>
        <taxon>Spermatophyta</taxon>
        <taxon>Magnoliopsida</taxon>
        <taxon>eudicotyledons</taxon>
        <taxon>Gunneridae</taxon>
        <taxon>Pentapetalae</taxon>
        <taxon>rosids</taxon>
        <taxon>fabids</taxon>
        <taxon>Malpighiales</taxon>
        <taxon>Euphorbiaceae</taxon>
        <taxon>Crotonoideae</taxon>
        <taxon>Jatropheae</taxon>
        <taxon>Jatropha</taxon>
    </lineage>
</organism>
<keyword evidence="9" id="KW-1185">Reference proteome</keyword>
<feature type="transmembrane region" description="Helical" evidence="7">
    <location>
        <begin position="89"/>
        <end position="108"/>
    </location>
</feature>
<name>A0A067JMA9_JATCU</name>
<evidence type="ECO:0000256" key="2">
    <source>
        <dbReference type="ARBA" id="ARBA00022692"/>
    </source>
</evidence>
<gene>
    <name evidence="8" type="ORF">JCGZ_22562</name>
</gene>
<proteinExistence type="inferred from homology"/>
<evidence type="ECO:0000256" key="6">
    <source>
        <dbReference type="ARBA" id="ARBA00029467"/>
    </source>
</evidence>
<evidence type="ECO:0000256" key="4">
    <source>
        <dbReference type="ARBA" id="ARBA00022989"/>
    </source>
</evidence>